<gene>
    <name evidence="3" type="ORF">DGYR_LOCUS9715</name>
</gene>
<accession>A0A7I8VZR6</accession>
<dbReference type="OrthoDB" id="995477at2759"/>
<dbReference type="InterPro" id="IPR010994">
    <property type="entry name" value="RuvA_2-like"/>
</dbReference>
<dbReference type="Pfam" id="PF17674">
    <property type="entry name" value="HHH_9"/>
    <property type="match status" value="1"/>
</dbReference>
<dbReference type="GO" id="GO:0003735">
    <property type="term" value="F:structural constituent of ribosome"/>
    <property type="evidence" value="ECO:0007669"/>
    <property type="project" value="TreeGrafter"/>
</dbReference>
<dbReference type="PANTHER" id="PTHR10724">
    <property type="entry name" value="30S RIBOSOMAL PROTEIN S1"/>
    <property type="match status" value="1"/>
</dbReference>
<organism evidence="3 4">
    <name type="scientific">Dimorphilus gyrociliatus</name>
    <dbReference type="NCBI Taxonomy" id="2664684"/>
    <lineage>
        <taxon>Eukaryota</taxon>
        <taxon>Metazoa</taxon>
        <taxon>Spiralia</taxon>
        <taxon>Lophotrochozoa</taxon>
        <taxon>Annelida</taxon>
        <taxon>Polychaeta</taxon>
        <taxon>Polychaeta incertae sedis</taxon>
        <taxon>Dinophilidae</taxon>
        <taxon>Dimorphilus</taxon>
    </lineage>
</organism>
<dbReference type="SUPFAM" id="SSF50249">
    <property type="entry name" value="Nucleic acid-binding proteins"/>
    <property type="match status" value="1"/>
</dbReference>
<dbReference type="GO" id="GO:0006412">
    <property type="term" value="P:translation"/>
    <property type="evidence" value="ECO:0007669"/>
    <property type="project" value="TreeGrafter"/>
</dbReference>
<protein>
    <submittedName>
        <fullName evidence="3">DgyrCDS10281</fullName>
    </submittedName>
</protein>
<comment type="caution">
    <text evidence="3">The sequence shown here is derived from an EMBL/GenBank/DDBJ whole genome shotgun (WGS) entry which is preliminary data.</text>
</comment>
<dbReference type="SUPFAM" id="SSF47781">
    <property type="entry name" value="RuvA domain 2-like"/>
    <property type="match status" value="1"/>
</dbReference>
<name>A0A7I8VZR6_9ANNE</name>
<dbReference type="EMBL" id="CAJFCJ010000015">
    <property type="protein sequence ID" value="CAD5121810.1"/>
    <property type="molecule type" value="Genomic_DNA"/>
</dbReference>
<dbReference type="InterPro" id="IPR012340">
    <property type="entry name" value="NA-bd_OB-fold"/>
</dbReference>
<dbReference type="GO" id="GO:0005737">
    <property type="term" value="C:cytoplasm"/>
    <property type="evidence" value="ECO:0007669"/>
    <property type="project" value="UniProtKB-ARBA"/>
</dbReference>
<dbReference type="InterPro" id="IPR003029">
    <property type="entry name" value="S1_domain"/>
</dbReference>
<dbReference type="InterPro" id="IPR050437">
    <property type="entry name" value="Ribos_protein_bS1-like"/>
</dbReference>
<dbReference type="Gene3D" id="1.10.150.310">
    <property type="entry name" value="Tex RuvX-like domain-like"/>
    <property type="match status" value="1"/>
</dbReference>
<dbReference type="PANTHER" id="PTHR10724:SF10">
    <property type="entry name" value="S1 RNA-BINDING DOMAIN-CONTAINING PROTEIN 1"/>
    <property type="match status" value="1"/>
</dbReference>
<dbReference type="SMART" id="SM00316">
    <property type="entry name" value="S1"/>
    <property type="match status" value="1"/>
</dbReference>
<dbReference type="Gene3D" id="2.40.50.140">
    <property type="entry name" value="Nucleic acid-binding proteins"/>
    <property type="match status" value="1"/>
</dbReference>
<keyword evidence="4" id="KW-1185">Reference proteome</keyword>
<proteinExistence type="predicted"/>
<evidence type="ECO:0000313" key="4">
    <source>
        <dbReference type="Proteomes" id="UP000549394"/>
    </source>
</evidence>
<dbReference type="GO" id="GO:0003729">
    <property type="term" value="F:mRNA binding"/>
    <property type="evidence" value="ECO:0007669"/>
    <property type="project" value="UniProtKB-ARBA"/>
</dbReference>
<comment type="function">
    <text evidence="1">Associates with the EF-Tu.GDP complex and induces the exchange of GDP to GTP. It remains bound to the aminoacyl-tRNA.EF-Tu.GTP complex up to the GTP hydrolysis stage on the ribosome.</text>
</comment>
<dbReference type="AlphaFoldDB" id="A0A7I8VZR6"/>
<sequence>MIKGIGPSTFKQIAGFIRVFADKPKIIKPPGESSGEEDDEISCEVVKIGGTNYSQPNNVHVKPGLHNILYPNSIQYNVAKQILRDAGAKESEIGKEKFICAIKSYFMMASLKNLSQIYDGVSTLVLQELCTKLCSKININNIIKREPIEQASMEDMKRKMVETAMEGKKKRKKVEVSPNVLDKTSIHPENYELAEEIIKDACLNIAHVGQEQFCTAMKSFMKFTTFENLSSVYKTEIPILKQVLGALTEKTETDIRDENEKPLFRTTFKKFSDVVEGNELTGVISNVTYFGAFVDLGVGTSGLIHVSKMPENAITNNEVSRGQRVLVKVINVDPNRNRISLKWLKNLN</sequence>
<feature type="domain" description="S1 motif" evidence="2">
    <location>
        <begin position="277"/>
        <end position="344"/>
    </location>
</feature>
<dbReference type="InterPro" id="IPR041692">
    <property type="entry name" value="HHH_9"/>
</dbReference>
<evidence type="ECO:0000313" key="3">
    <source>
        <dbReference type="EMBL" id="CAD5121810.1"/>
    </source>
</evidence>
<reference evidence="3 4" key="1">
    <citation type="submission" date="2020-08" db="EMBL/GenBank/DDBJ databases">
        <authorList>
            <person name="Hejnol A."/>
        </authorList>
    </citation>
    <scope>NUCLEOTIDE SEQUENCE [LARGE SCALE GENOMIC DNA]</scope>
</reference>
<dbReference type="PROSITE" id="PS50126">
    <property type="entry name" value="S1"/>
    <property type="match status" value="1"/>
</dbReference>
<dbReference type="Proteomes" id="UP000549394">
    <property type="component" value="Unassembled WGS sequence"/>
</dbReference>
<evidence type="ECO:0000259" key="2">
    <source>
        <dbReference type="PROSITE" id="PS50126"/>
    </source>
</evidence>
<dbReference type="FunFam" id="2.40.50.140:FF:000051">
    <property type="entry name" value="RNA-binding transcriptional accessory protein"/>
    <property type="match status" value="1"/>
</dbReference>
<dbReference type="Pfam" id="PF00575">
    <property type="entry name" value="S1"/>
    <property type="match status" value="1"/>
</dbReference>
<evidence type="ECO:0000256" key="1">
    <source>
        <dbReference type="ARBA" id="ARBA00025453"/>
    </source>
</evidence>